<comment type="caution">
    <text evidence="1">The sequence shown here is derived from an EMBL/GenBank/DDBJ whole genome shotgun (WGS) entry which is preliminary data.</text>
</comment>
<evidence type="ECO:0008006" key="3">
    <source>
        <dbReference type="Google" id="ProtNLM"/>
    </source>
</evidence>
<accession>A0ABX2FKQ7</accession>
<evidence type="ECO:0000313" key="1">
    <source>
        <dbReference type="EMBL" id="NRT17715.1"/>
    </source>
</evidence>
<organism evidence="1 2">
    <name type="scientific">Hymenobacter caeli</name>
    <dbReference type="NCBI Taxonomy" id="2735894"/>
    <lineage>
        <taxon>Bacteria</taxon>
        <taxon>Pseudomonadati</taxon>
        <taxon>Bacteroidota</taxon>
        <taxon>Cytophagia</taxon>
        <taxon>Cytophagales</taxon>
        <taxon>Hymenobacteraceae</taxon>
        <taxon>Hymenobacter</taxon>
    </lineage>
</organism>
<dbReference type="Gene3D" id="2.60.40.10">
    <property type="entry name" value="Immunoglobulins"/>
    <property type="match status" value="1"/>
</dbReference>
<keyword evidence="2" id="KW-1185">Reference proteome</keyword>
<dbReference type="InterPro" id="IPR026444">
    <property type="entry name" value="Secre_tail"/>
</dbReference>
<evidence type="ECO:0000313" key="2">
    <source>
        <dbReference type="Proteomes" id="UP000779507"/>
    </source>
</evidence>
<proteinExistence type="predicted"/>
<dbReference type="RefSeq" id="WP_173808493.1">
    <property type="nucleotide sequence ID" value="NZ_JABSNP010000002.1"/>
</dbReference>
<dbReference type="EMBL" id="JABSNP010000002">
    <property type="protein sequence ID" value="NRT17715.1"/>
    <property type="molecule type" value="Genomic_DNA"/>
</dbReference>
<protein>
    <recommendedName>
        <fullName evidence="3">T9SS type A sorting domain-containing protein</fullName>
    </recommendedName>
</protein>
<reference evidence="1 2" key="1">
    <citation type="submission" date="2020-05" db="EMBL/GenBank/DDBJ databases">
        <title>Genomic Encyclopedia of Type Strains, Phase IV (KMG-V): Genome sequencing to study the core and pangenomes of soil and plant-associated prokaryotes.</title>
        <authorList>
            <person name="Whitman W."/>
        </authorList>
    </citation>
    <scope>NUCLEOTIDE SEQUENCE [LARGE SCALE GENOMIC DNA]</scope>
    <source>
        <strain evidence="1 2">9A</strain>
    </source>
</reference>
<sequence>MYRLDLATGLAKRLGNTVPASTSFNFEIRDLAVSLPVNVPLPVELVSFTAVAEAPATVRLAWATASETHSAYFAVERSTDGTRYAPVGQVAAAGTSATAHAYGLTDVALPAGAALLYYRLRQVDQDGTSHYSLVRPVAIAPAATGLRVYPTPASAAATLTGAPSGAAVQVFDARGRRVAAAMADATGTAALAAGLPPGVYVVRSGSRTARWVVE</sequence>
<name>A0ABX2FKQ7_9BACT</name>
<dbReference type="NCBIfam" id="TIGR04183">
    <property type="entry name" value="Por_Secre_tail"/>
    <property type="match status" value="1"/>
</dbReference>
<dbReference type="Proteomes" id="UP000779507">
    <property type="component" value="Unassembled WGS sequence"/>
</dbReference>
<dbReference type="InterPro" id="IPR013783">
    <property type="entry name" value="Ig-like_fold"/>
</dbReference>
<gene>
    <name evidence="1" type="ORF">HNP98_000522</name>
</gene>